<keyword evidence="2" id="KW-0336">GPI-anchor</keyword>
<dbReference type="PANTHER" id="PTHR33562:SF29">
    <property type="entry name" value="PROTEIN SLEEPLESS"/>
    <property type="match status" value="1"/>
</dbReference>
<keyword evidence="7" id="KW-0449">Lipoprotein</keyword>
<keyword evidence="6 8" id="KW-0472">Membrane</keyword>
<dbReference type="AlphaFoldDB" id="A0AAV8Z7I6"/>
<dbReference type="PANTHER" id="PTHR33562">
    <property type="entry name" value="ATILLA, ISOFORM B-RELATED-RELATED"/>
    <property type="match status" value="1"/>
</dbReference>
<evidence type="ECO:0000256" key="1">
    <source>
        <dbReference type="ARBA" id="ARBA00004589"/>
    </source>
</evidence>
<dbReference type="EMBL" id="JAPWTK010000014">
    <property type="protein sequence ID" value="KAJ8959176.1"/>
    <property type="molecule type" value="Genomic_DNA"/>
</dbReference>
<dbReference type="Proteomes" id="UP001162162">
    <property type="component" value="Unassembled WGS sequence"/>
</dbReference>
<dbReference type="GO" id="GO:0098552">
    <property type="term" value="C:side of membrane"/>
    <property type="evidence" value="ECO:0007669"/>
    <property type="project" value="UniProtKB-KW"/>
</dbReference>
<keyword evidence="3 8" id="KW-0812">Transmembrane</keyword>
<evidence type="ECO:0000256" key="5">
    <source>
        <dbReference type="ARBA" id="ARBA00022989"/>
    </source>
</evidence>
<keyword evidence="2" id="KW-0325">Glycoprotein</keyword>
<evidence type="ECO:0000256" key="6">
    <source>
        <dbReference type="ARBA" id="ARBA00023136"/>
    </source>
</evidence>
<accession>A0AAV8Z7I6</accession>
<evidence type="ECO:0000256" key="3">
    <source>
        <dbReference type="ARBA" id="ARBA00022692"/>
    </source>
</evidence>
<feature type="signal peptide" evidence="9">
    <location>
        <begin position="1"/>
        <end position="22"/>
    </location>
</feature>
<evidence type="ECO:0000313" key="11">
    <source>
        <dbReference type="Proteomes" id="UP001162162"/>
    </source>
</evidence>
<comment type="subcellular location">
    <subcellularLocation>
        <location evidence="1">Membrane</location>
        <topology evidence="1">Lipid-anchor</topology>
        <topology evidence="1">GPI-anchor</topology>
    </subcellularLocation>
</comment>
<dbReference type="SUPFAM" id="SSF57302">
    <property type="entry name" value="Snake toxin-like"/>
    <property type="match status" value="1"/>
</dbReference>
<keyword evidence="5 8" id="KW-1133">Transmembrane helix</keyword>
<evidence type="ECO:0000256" key="8">
    <source>
        <dbReference type="SAM" id="Phobius"/>
    </source>
</evidence>
<evidence type="ECO:0000256" key="2">
    <source>
        <dbReference type="ARBA" id="ARBA00022622"/>
    </source>
</evidence>
<dbReference type="InterPro" id="IPR045860">
    <property type="entry name" value="Snake_toxin-like_sf"/>
</dbReference>
<evidence type="ECO:0000313" key="10">
    <source>
        <dbReference type="EMBL" id="KAJ8959176.1"/>
    </source>
</evidence>
<keyword evidence="4 9" id="KW-0732">Signal</keyword>
<proteinExistence type="predicted"/>
<evidence type="ECO:0008006" key="12">
    <source>
        <dbReference type="Google" id="ProtNLM"/>
    </source>
</evidence>
<protein>
    <recommendedName>
        <fullName evidence="12">Protein quiver</fullName>
    </recommendedName>
</protein>
<evidence type="ECO:0000256" key="4">
    <source>
        <dbReference type="ARBA" id="ARBA00022729"/>
    </source>
</evidence>
<evidence type="ECO:0000256" key="7">
    <source>
        <dbReference type="ARBA" id="ARBA00023288"/>
    </source>
</evidence>
<comment type="caution">
    <text evidence="10">The sequence shown here is derived from an EMBL/GenBank/DDBJ whole genome shotgun (WGS) entry which is preliminary data.</text>
</comment>
<dbReference type="InterPro" id="IPR050975">
    <property type="entry name" value="Sleep_regulator"/>
</dbReference>
<evidence type="ECO:0000256" key="9">
    <source>
        <dbReference type="SAM" id="SignalP"/>
    </source>
</evidence>
<keyword evidence="11" id="KW-1185">Reference proteome</keyword>
<dbReference type="Gene3D" id="2.10.60.10">
    <property type="entry name" value="CD59"/>
    <property type="match status" value="1"/>
</dbReference>
<organism evidence="10 11">
    <name type="scientific">Aromia moschata</name>
    <dbReference type="NCBI Taxonomy" id="1265417"/>
    <lineage>
        <taxon>Eukaryota</taxon>
        <taxon>Metazoa</taxon>
        <taxon>Ecdysozoa</taxon>
        <taxon>Arthropoda</taxon>
        <taxon>Hexapoda</taxon>
        <taxon>Insecta</taxon>
        <taxon>Pterygota</taxon>
        <taxon>Neoptera</taxon>
        <taxon>Endopterygota</taxon>
        <taxon>Coleoptera</taxon>
        <taxon>Polyphaga</taxon>
        <taxon>Cucujiformia</taxon>
        <taxon>Chrysomeloidea</taxon>
        <taxon>Cerambycidae</taxon>
        <taxon>Cerambycinae</taxon>
        <taxon>Callichromatini</taxon>
        <taxon>Aromia</taxon>
    </lineage>
</organism>
<gene>
    <name evidence="10" type="ORF">NQ318_022437</name>
</gene>
<feature type="chain" id="PRO_5043586313" description="Protein quiver" evidence="9">
    <location>
        <begin position="23"/>
        <end position="142"/>
    </location>
</feature>
<reference evidence="10" key="1">
    <citation type="journal article" date="2023" name="Insect Mol. Biol.">
        <title>Genome sequencing provides insights into the evolution of gene families encoding plant cell wall-degrading enzymes in longhorned beetles.</title>
        <authorList>
            <person name="Shin N.R."/>
            <person name="Okamura Y."/>
            <person name="Kirsch R."/>
            <person name="Pauchet Y."/>
        </authorList>
    </citation>
    <scope>NUCLEOTIDE SEQUENCE</scope>
    <source>
        <strain evidence="10">AMC_N1</strain>
    </source>
</reference>
<sequence>MKNVHIEYMFVLFAILSTAGLCLQCYKCFDNSKACNYGNKDYLGVLNCSGPNEVCATFKYETDDSDRVYTTTVRGCQPLIKEGICKQLMKTVPSKSAAKVTVKKGTFCETCDTDLCNSSSKNFGFASLPIISILALVYNLLC</sequence>
<name>A0AAV8Z7I6_9CUCU</name>
<feature type="transmembrane region" description="Helical" evidence="8">
    <location>
        <begin position="123"/>
        <end position="141"/>
    </location>
</feature>